<evidence type="ECO:0000313" key="5">
    <source>
        <dbReference type="EMBL" id="CCA19411.1"/>
    </source>
</evidence>
<dbReference type="InterPro" id="IPR002130">
    <property type="entry name" value="Cyclophilin-type_PPIase_dom"/>
</dbReference>
<dbReference type="Pfam" id="PF00160">
    <property type="entry name" value="Pro_isomerase"/>
    <property type="match status" value="1"/>
</dbReference>
<dbReference type="Gene3D" id="2.40.100.10">
    <property type="entry name" value="Cyclophilin-like"/>
    <property type="match status" value="1"/>
</dbReference>
<dbReference type="PROSITE" id="PS50072">
    <property type="entry name" value="CSA_PPIASE_2"/>
    <property type="match status" value="1"/>
</dbReference>
<dbReference type="InterPro" id="IPR044666">
    <property type="entry name" value="Cyclophilin_A-like"/>
</dbReference>
<name>F0WDY3_9STRA</name>
<dbReference type="InterPro" id="IPR029000">
    <property type="entry name" value="Cyclophilin-like_dom_sf"/>
</dbReference>
<dbReference type="PRINTS" id="PR00153">
    <property type="entry name" value="CSAPPISMRASE"/>
</dbReference>
<dbReference type="AlphaFoldDB" id="F0WDY3"/>
<protein>
    <submittedName>
        <fullName evidence="5">Uncharacterized protein AlNc14C70G4851</fullName>
    </submittedName>
</protein>
<dbReference type="CDD" id="cd01925">
    <property type="entry name" value="cyclophilin_CeCYP16-like"/>
    <property type="match status" value="1"/>
</dbReference>
<dbReference type="GO" id="GO:0003755">
    <property type="term" value="F:peptidyl-prolyl cis-trans isomerase activity"/>
    <property type="evidence" value="ECO:0007669"/>
    <property type="project" value="InterPro"/>
</dbReference>
<keyword evidence="2" id="KW-0539">Nucleus</keyword>
<feature type="region of interest" description="Disordered" evidence="3">
    <location>
        <begin position="419"/>
        <end position="471"/>
    </location>
</feature>
<dbReference type="HOGENOM" id="CLU_012062_14_4_1"/>
<dbReference type="GO" id="GO:0006457">
    <property type="term" value="P:protein folding"/>
    <property type="evidence" value="ECO:0007669"/>
    <property type="project" value="InterPro"/>
</dbReference>
<accession>F0WDY3</accession>
<dbReference type="InterPro" id="IPR020892">
    <property type="entry name" value="Cyclophilin-type_PPIase_CS"/>
</dbReference>
<reference evidence="5" key="2">
    <citation type="submission" date="2011-02" db="EMBL/GenBank/DDBJ databases">
        <authorList>
            <person name="MacLean D."/>
        </authorList>
    </citation>
    <scope>NUCLEOTIDE SEQUENCE</scope>
</reference>
<dbReference type="SUPFAM" id="SSF50891">
    <property type="entry name" value="Cyclophilin-like"/>
    <property type="match status" value="1"/>
</dbReference>
<feature type="compositionally biased region" description="Basic residues" evidence="3">
    <location>
        <begin position="381"/>
        <end position="395"/>
    </location>
</feature>
<organism evidence="5">
    <name type="scientific">Albugo laibachii Nc14</name>
    <dbReference type="NCBI Taxonomy" id="890382"/>
    <lineage>
        <taxon>Eukaryota</taxon>
        <taxon>Sar</taxon>
        <taxon>Stramenopiles</taxon>
        <taxon>Oomycota</taxon>
        <taxon>Peronosporomycetes</taxon>
        <taxon>Albuginales</taxon>
        <taxon>Albuginaceae</taxon>
        <taxon>Albugo</taxon>
    </lineage>
</organism>
<gene>
    <name evidence="5" type="primary">AlNc14C70G4851</name>
    <name evidence="5" type="ORF">ALNC14_055540</name>
</gene>
<dbReference type="FunFam" id="2.40.100.10:FF:000007">
    <property type="entry name" value="Peptidyl-prolyl cis-trans isomerase CWC27 homolog"/>
    <property type="match status" value="1"/>
</dbReference>
<dbReference type="PANTHER" id="PTHR45625">
    <property type="entry name" value="PEPTIDYL-PROLYL CIS-TRANS ISOMERASE-RELATED"/>
    <property type="match status" value="1"/>
</dbReference>
<sequence length="512" mass="57654">MSNIYNTEPATEGKVLFQTSFGDLDIELWPTQAPKACRNFVQLCLEGYYDNTIFHRLIPNFMIQGGDPTGTGNGGESIYGEAFNDEFHSRLRFTHRGLLAMANENRPNSNHSQFFFTLDACDFLQKKHTIFGKITGNTIFNLLSVSSLETDATNERPVIAPRLLKTEVLWNPFDDIIPREIASSSKTTEQSASQTVRKGTNNLSLLSFGDEESEDISTDSKRLNYESNTKSDKVMKSSHDVLEDKNLKQEVDPDIQAAIDKAKRKVEKSKLALEKLKAKASAQKKVPTADITPEGCPNSIKENANHEATDVKTAAVSEEEDSTSKSGKKRKESDNRSTLDEYTQLRQELRKSNPAVPVIVGDKAQQLKEQEESQEVLAPAQRKRLKLSQRRKSKMAGRQAKTLQRLQEFRRTLAKAQAEANLKEKQQSKEAQSIETSTDKKEDEGYHGQVLEQDSDKEETETSGAGVSTSGLDFSWMASKLKFKKHIDDQYRSAIRPVDDYVTIDTRKKQDR</sequence>
<dbReference type="EMBL" id="FR824115">
    <property type="protein sequence ID" value="CCA19411.1"/>
    <property type="molecule type" value="Genomic_DNA"/>
</dbReference>
<dbReference type="GO" id="GO:0071013">
    <property type="term" value="C:catalytic step 2 spliceosome"/>
    <property type="evidence" value="ECO:0007669"/>
    <property type="project" value="TreeGrafter"/>
</dbReference>
<comment type="subcellular location">
    <subcellularLocation>
        <location evidence="1">Nucleus</location>
    </subcellularLocation>
</comment>
<evidence type="ECO:0000256" key="1">
    <source>
        <dbReference type="ARBA" id="ARBA00004123"/>
    </source>
</evidence>
<evidence type="ECO:0000256" key="3">
    <source>
        <dbReference type="SAM" id="MobiDB-lite"/>
    </source>
</evidence>
<evidence type="ECO:0000256" key="2">
    <source>
        <dbReference type="ARBA" id="ARBA00023242"/>
    </source>
</evidence>
<dbReference type="PANTHER" id="PTHR45625:SF6">
    <property type="entry name" value="SPLICEOSOME-ASSOCIATED PROTEIN CWC27 HOMOLOG"/>
    <property type="match status" value="1"/>
</dbReference>
<dbReference type="PROSITE" id="PS00170">
    <property type="entry name" value="CSA_PPIASE_1"/>
    <property type="match status" value="1"/>
</dbReference>
<reference evidence="5" key="1">
    <citation type="journal article" date="2011" name="PLoS Biol.">
        <title>Gene gain and loss during evolution of obligate parasitism in the white rust pathogen of Arabidopsis thaliana.</title>
        <authorList>
            <person name="Kemen E."/>
            <person name="Gardiner A."/>
            <person name="Schultz-Larsen T."/>
            <person name="Kemen A.C."/>
            <person name="Balmuth A.L."/>
            <person name="Robert-Seilaniantz A."/>
            <person name="Bailey K."/>
            <person name="Holub E."/>
            <person name="Studholme D.J."/>
            <person name="Maclean D."/>
            <person name="Jones J.D."/>
        </authorList>
    </citation>
    <scope>NUCLEOTIDE SEQUENCE</scope>
</reference>
<feature type="domain" description="PPIase cyclophilin-type" evidence="4">
    <location>
        <begin position="22"/>
        <end position="168"/>
    </location>
</feature>
<proteinExistence type="predicted"/>
<feature type="compositionally biased region" description="Basic and acidic residues" evidence="3">
    <location>
        <begin position="437"/>
        <end position="446"/>
    </location>
</feature>
<feature type="region of interest" description="Disordered" evidence="3">
    <location>
        <begin position="278"/>
        <end position="402"/>
    </location>
</feature>
<feature type="compositionally biased region" description="Polar residues" evidence="3">
    <location>
        <begin position="462"/>
        <end position="471"/>
    </location>
</feature>
<evidence type="ECO:0000259" key="4">
    <source>
        <dbReference type="PROSITE" id="PS50072"/>
    </source>
</evidence>